<name>A0A141CKF3_9BILA</name>
<evidence type="ECO:0000256" key="6">
    <source>
        <dbReference type="ARBA" id="ARBA00022692"/>
    </source>
</evidence>
<dbReference type="PROSITE" id="PS00078">
    <property type="entry name" value="COX2"/>
    <property type="match status" value="1"/>
</dbReference>
<keyword evidence="6 16" id="KW-0812">Transmembrane</keyword>
<evidence type="ECO:0000256" key="5">
    <source>
        <dbReference type="ARBA" id="ARBA00022660"/>
    </source>
</evidence>
<keyword evidence="9" id="KW-0460">Magnesium</keyword>
<evidence type="ECO:0000256" key="15">
    <source>
        <dbReference type="ARBA" id="ARBA00049512"/>
    </source>
</evidence>
<dbReference type="PANTHER" id="PTHR22888">
    <property type="entry name" value="CYTOCHROME C OXIDASE, SUBUNIT II"/>
    <property type="match status" value="1"/>
</dbReference>
<keyword evidence="5 16" id="KW-0679">Respiratory chain</keyword>
<evidence type="ECO:0000256" key="7">
    <source>
        <dbReference type="ARBA" id="ARBA00022723"/>
    </source>
</evidence>
<keyword evidence="4 16" id="KW-0813">Transport</keyword>
<dbReference type="EMBL" id="KP899751">
    <property type="protein sequence ID" value="AKS03999.1"/>
    <property type="molecule type" value="Genomic_DNA"/>
</dbReference>
<evidence type="ECO:0000256" key="17">
    <source>
        <dbReference type="SAM" id="Phobius"/>
    </source>
</evidence>
<dbReference type="FunFam" id="2.60.40.420:FF:000001">
    <property type="entry name" value="Cytochrome c oxidase subunit 2"/>
    <property type="match status" value="1"/>
</dbReference>
<dbReference type="InterPro" id="IPR045187">
    <property type="entry name" value="CcO_II"/>
</dbReference>
<feature type="transmembrane region" description="Helical" evidence="17">
    <location>
        <begin position="59"/>
        <end position="83"/>
    </location>
</feature>
<keyword evidence="13 16" id="KW-0186">Copper</keyword>
<evidence type="ECO:0000256" key="11">
    <source>
        <dbReference type="ARBA" id="ARBA00022982"/>
    </source>
</evidence>
<evidence type="ECO:0000256" key="3">
    <source>
        <dbReference type="ARBA" id="ARBA00015946"/>
    </source>
</evidence>
<dbReference type="PROSITE" id="PS50857">
    <property type="entry name" value="COX2_CUA"/>
    <property type="match status" value="1"/>
</dbReference>
<comment type="cofactor">
    <cofactor evidence="16">
        <name>Cu cation</name>
        <dbReference type="ChEBI" id="CHEBI:23378"/>
    </cofactor>
    <text evidence="16">Binds a copper A center.</text>
</comment>
<protein>
    <recommendedName>
        <fullName evidence="3 16">Cytochrome c oxidase subunit 2</fullName>
    </recommendedName>
</protein>
<evidence type="ECO:0000256" key="12">
    <source>
        <dbReference type="ARBA" id="ARBA00022989"/>
    </source>
</evidence>
<evidence type="ECO:0000313" key="20">
    <source>
        <dbReference type="EMBL" id="AKS03999.1"/>
    </source>
</evidence>
<comment type="similarity">
    <text evidence="2 16">Belongs to the cytochrome c oxidase subunit 2 family.</text>
</comment>
<geneLocation type="mitochondrion" evidence="20"/>
<feature type="domain" description="Cytochrome oxidase subunit II copper A binding" evidence="18">
    <location>
        <begin position="88"/>
        <end position="214"/>
    </location>
</feature>
<comment type="subcellular location">
    <subcellularLocation>
        <location evidence="1 16">Mitochondrion inner membrane</location>
        <topology evidence="1 16">Multi-pass membrane protein</topology>
    </subcellularLocation>
</comment>
<dbReference type="InterPro" id="IPR001505">
    <property type="entry name" value="Copper_CuA"/>
</dbReference>
<keyword evidence="14 16" id="KW-0472">Membrane</keyword>
<evidence type="ECO:0000256" key="13">
    <source>
        <dbReference type="ARBA" id="ARBA00023008"/>
    </source>
</evidence>
<keyword evidence="16 20" id="KW-0496">Mitochondrion</keyword>
<comment type="catalytic activity">
    <reaction evidence="15">
        <text>4 Fe(II)-[cytochrome c] + O2 + 8 H(+)(in) = 4 Fe(III)-[cytochrome c] + 2 H2O + 4 H(+)(out)</text>
        <dbReference type="Rhea" id="RHEA:11436"/>
        <dbReference type="Rhea" id="RHEA-COMP:10350"/>
        <dbReference type="Rhea" id="RHEA-COMP:14399"/>
        <dbReference type="ChEBI" id="CHEBI:15377"/>
        <dbReference type="ChEBI" id="CHEBI:15378"/>
        <dbReference type="ChEBI" id="CHEBI:15379"/>
        <dbReference type="ChEBI" id="CHEBI:29033"/>
        <dbReference type="ChEBI" id="CHEBI:29034"/>
        <dbReference type="EC" id="7.1.1.9"/>
    </reaction>
    <physiologicalReaction direction="left-to-right" evidence="15">
        <dbReference type="Rhea" id="RHEA:11437"/>
    </physiologicalReaction>
</comment>
<evidence type="ECO:0000256" key="14">
    <source>
        <dbReference type="ARBA" id="ARBA00023136"/>
    </source>
</evidence>
<organism evidence="20">
    <name type="scientific">Spadella cephaloptera</name>
    <dbReference type="NCBI Taxonomy" id="52888"/>
    <lineage>
        <taxon>Eukaryota</taxon>
        <taxon>Metazoa</taxon>
        <taxon>Spiralia</taxon>
        <taxon>Gnathifera</taxon>
        <taxon>Chaetognatha</taxon>
        <taxon>Sagittoidea</taxon>
        <taxon>Phragmophora</taxon>
        <taxon>Spadellidae</taxon>
        <taxon>Spadella</taxon>
    </lineage>
</organism>
<reference evidence="20" key="1">
    <citation type="submission" date="2015-03" db="EMBL/GenBank/DDBJ databases">
        <title>Mitochondrial variation in chaetognaths.</title>
        <authorList>
            <person name="Marletaz F."/>
            <person name="Le Parco Y."/>
            <person name="Liu S."/>
            <person name="Peijnenburg K."/>
        </authorList>
    </citation>
    <scope>NUCLEOTIDE SEQUENCE</scope>
    <source>
        <strain evidence="20">SOR-9</strain>
    </source>
</reference>
<dbReference type="Pfam" id="PF00116">
    <property type="entry name" value="COX2"/>
    <property type="match status" value="1"/>
</dbReference>
<dbReference type="CDD" id="cd13912">
    <property type="entry name" value="CcO_II_C"/>
    <property type="match status" value="1"/>
</dbReference>
<gene>
    <name evidence="20" type="primary">COX2</name>
</gene>
<evidence type="ECO:0000256" key="16">
    <source>
        <dbReference type="RuleBase" id="RU000457"/>
    </source>
</evidence>
<dbReference type="Gene3D" id="2.60.40.420">
    <property type="entry name" value="Cupredoxins - blue copper proteins"/>
    <property type="match status" value="1"/>
</dbReference>
<evidence type="ECO:0000256" key="4">
    <source>
        <dbReference type="ARBA" id="ARBA00022448"/>
    </source>
</evidence>
<feature type="domain" description="Cytochrome oxidase subunit II transmembrane region profile" evidence="19">
    <location>
        <begin position="1"/>
        <end position="87"/>
    </location>
</feature>
<sequence length="214" mass="24301">MKFKDSNSPMMEQLLYFHDWVMLLMVGIIMMTLGVLASKMSMKHLFTNLKFSDNQKLEFAWTTLPGVVLVMIGVPSLRILYLLDEVGSPLMTLKVVGHQWYWSYEYSDMEDLQFDAYMDNSLNPRLLQTDHHVVLPFGIPTRVVVTAADVLHSWALPTAGIKADCIPGRLNQVMTLLDRSGVYYGQCSEICGSNHSFMPIALDVISISKFISWL</sequence>
<dbReference type="GO" id="GO:0042773">
    <property type="term" value="P:ATP synthesis coupled electron transport"/>
    <property type="evidence" value="ECO:0007669"/>
    <property type="project" value="TreeGrafter"/>
</dbReference>
<dbReference type="Pfam" id="PF02790">
    <property type="entry name" value="COX2_TM"/>
    <property type="match status" value="1"/>
</dbReference>
<dbReference type="SUPFAM" id="SSF81464">
    <property type="entry name" value="Cytochrome c oxidase subunit II-like, transmembrane region"/>
    <property type="match status" value="1"/>
</dbReference>
<dbReference type="GO" id="GO:0004129">
    <property type="term" value="F:cytochrome-c oxidase activity"/>
    <property type="evidence" value="ECO:0007669"/>
    <property type="project" value="UniProtKB-EC"/>
</dbReference>
<dbReference type="InterPro" id="IPR008972">
    <property type="entry name" value="Cupredoxin"/>
</dbReference>
<dbReference type="GO" id="GO:0005743">
    <property type="term" value="C:mitochondrial inner membrane"/>
    <property type="evidence" value="ECO:0007669"/>
    <property type="project" value="UniProtKB-SubCell"/>
</dbReference>
<dbReference type="InterPro" id="IPR034210">
    <property type="entry name" value="CcO_II_C"/>
</dbReference>
<dbReference type="GO" id="GO:0005507">
    <property type="term" value="F:copper ion binding"/>
    <property type="evidence" value="ECO:0007669"/>
    <property type="project" value="InterPro"/>
</dbReference>
<keyword evidence="7 16" id="KW-0479">Metal-binding</keyword>
<evidence type="ECO:0000259" key="19">
    <source>
        <dbReference type="PROSITE" id="PS50999"/>
    </source>
</evidence>
<keyword evidence="10" id="KW-1278">Translocase</keyword>
<dbReference type="PANTHER" id="PTHR22888:SF9">
    <property type="entry name" value="CYTOCHROME C OXIDASE SUBUNIT 2"/>
    <property type="match status" value="1"/>
</dbReference>
<dbReference type="AlphaFoldDB" id="A0A141CKF3"/>
<dbReference type="SUPFAM" id="SSF49503">
    <property type="entry name" value="Cupredoxins"/>
    <property type="match status" value="1"/>
</dbReference>
<dbReference type="PRINTS" id="PR01166">
    <property type="entry name" value="CYCOXIDASEII"/>
</dbReference>
<evidence type="ECO:0000256" key="2">
    <source>
        <dbReference type="ARBA" id="ARBA00007866"/>
    </source>
</evidence>
<feature type="transmembrane region" description="Helical" evidence="17">
    <location>
        <begin position="20"/>
        <end position="38"/>
    </location>
</feature>
<dbReference type="Gene3D" id="1.10.287.90">
    <property type="match status" value="1"/>
</dbReference>
<keyword evidence="11 16" id="KW-0249">Electron transport</keyword>
<dbReference type="PROSITE" id="PS50999">
    <property type="entry name" value="COX2_TM"/>
    <property type="match status" value="1"/>
</dbReference>
<evidence type="ECO:0000259" key="18">
    <source>
        <dbReference type="PROSITE" id="PS50857"/>
    </source>
</evidence>
<accession>A0A141CKF3</accession>
<dbReference type="InterPro" id="IPR002429">
    <property type="entry name" value="CcO_II-like_C"/>
</dbReference>
<comment type="function">
    <text evidence="16">Component of the cytochrome c oxidase, the last enzyme in the mitochondrial electron transport chain which drives oxidative phosphorylation. The respiratory chain contains 3 multisubunit complexes succinate dehydrogenase (complex II, CII), ubiquinol-cytochrome c oxidoreductase (cytochrome b-c1 complex, complex III, CIII) and cytochrome c oxidase (complex IV, CIV), that cooperate to transfer electrons derived from NADH and succinate to molecular oxygen, creating an electrochemical gradient over the inner membrane that drives transmembrane transport and the ATP synthase. Cytochrome c oxidase is the component of the respiratory chain that catalyzes the reduction of oxygen to water. Electrons originating from reduced cytochrome c in the intermembrane space (IMS) are transferred via the dinuclear copper A center (CU(A)) of subunit 2 and heme A of subunit 1 to the active site in subunit 1, a binuclear center (BNC) formed by heme A3 and copper B (CU(B)). The BNC reduces molecular oxygen to 2 water molecules using 4 electrons from cytochrome c in the IMS and 4 protons from the mitochondrial matrix.</text>
</comment>
<evidence type="ECO:0000256" key="9">
    <source>
        <dbReference type="ARBA" id="ARBA00022842"/>
    </source>
</evidence>
<evidence type="ECO:0000256" key="1">
    <source>
        <dbReference type="ARBA" id="ARBA00004448"/>
    </source>
</evidence>
<dbReference type="InterPro" id="IPR011759">
    <property type="entry name" value="Cyt_c_oxidase_su2_TM_dom"/>
</dbReference>
<keyword evidence="12 17" id="KW-1133">Transmembrane helix</keyword>
<evidence type="ECO:0000256" key="8">
    <source>
        <dbReference type="ARBA" id="ARBA00022792"/>
    </source>
</evidence>
<keyword evidence="8 16" id="KW-0999">Mitochondrion inner membrane</keyword>
<dbReference type="InterPro" id="IPR036257">
    <property type="entry name" value="Cyt_c_oxidase_su2_TM_sf"/>
</dbReference>
<evidence type="ECO:0000256" key="10">
    <source>
        <dbReference type="ARBA" id="ARBA00022967"/>
    </source>
</evidence>
<proteinExistence type="inferred from homology"/>